<reference evidence="3" key="1">
    <citation type="journal article" date="2017" name="Nat. Ecol. Evol.">
        <title>Genome expansion and lineage-specific genetic innovations in the forest pathogenic fungi Armillaria.</title>
        <authorList>
            <person name="Sipos G."/>
            <person name="Prasanna A.N."/>
            <person name="Walter M.C."/>
            <person name="O'Connor E."/>
            <person name="Balint B."/>
            <person name="Krizsan K."/>
            <person name="Kiss B."/>
            <person name="Hess J."/>
            <person name="Varga T."/>
            <person name="Slot J."/>
            <person name="Riley R."/>
            <person name="Boka B."/>
            <person name="Rigling D."/>
            <person name="Barry K."/>
            <person name="Lee J."/>
            <person name="Mihaltcheva S."/>
            <person name="LaButti K."/>
            <person name="Lipzen A."/>
            <person name="Waldron R."/>
            <person name="Moloney N.M."/>
            <person name="Sperisen C."/>
            <person name="Kredics L."/>
            <person name="Vagvoelgyi C."/>
            <person name="Patrignani A."/>
            <person name="Fitzpatrick D."/>
            <person name="Nagy I."/>
            <person name="Doyle S."/>
            <person name="Anderson J.B."/>
            <person name="Grigoriev I.V."/>
            <person name="Gueldener U."/>
            <person name="Muensterkoetter M."/>
            <person name="Nagy L.G."/>
        </authorList>
    </citation>
    <scope>NUCLEOTIDE SEQUENCE [LARGE SCALE GENOMIC DNA]</scope>
    <source>
        <strain evidence="3">Ar21-2</strain>
    </source>
</reference>
<dbReference type="Proteomes" id="UP000217790">
    <property type="component" value="Unassembled WGS sequence"/>
</dbReference>
<feature type="region of interest" description="Disordered" evidence="1">
    <location>
        <begin position="169"/>
        <end position="199"/>
    </location>
</feature>
<feature type="compositionally biased region" description="Basic and acidic residues" evidence="1">
    <location>
        <begin position="183"/>
        <end position="198"/>
    </location>
</feature>
<accession>A0A2H3EBK0</accession>
<organism evidence="2 3">
    <name type="scientific">Armillaria gallica</name>
    <name type="common">Bulbous honey fungus</name>
    <name type="synonym">Armillaria bulbosa</name>
    <dbReference type="NCBI Taxonomy" id="47427"/>
    <lineage>
        <taxon>Eukaryota</taxon>
        <taxon>Fungi</taxon>
        <taxon>Dikarya</taxon>
        <taxon>Basidiomycota</taxon>
        <taxon>Agaricomycotina</taxon>
        <taxon>Agaricomycetes</taxon>
        <taxon>Agaricomycetidae</taxon>
        <taxon>Agaricales</taxon>
        <taxon>Marasmiineae</taxon>
        <taxon>Physalacriaceae</taxon>
        <taxon>Armillaria</taxon>
    </lineage>
</organism>
<dbReference type="InParanoid" id="A0A2H3EBK0"/>
<dbReference type="EMBL" id="KZ293644">
    <property type="protein sequence ID" value="PBL03691.1"/>
    <property type="molecule type" value="Genomic_DNA"/>
</dbReference>
<evidence type="ECO:0000256" key="1">
    <source>
        <dbReference type="SAM" id="MobiDB-lite"/>
    </source>
</evidence>
<evidence type="ECO:0000313" key="2">
    <source>
        <dbReference type="EMBL" id="PBL03691.1"/>
    </source>
</evidence>
<evidence type="ECO:0000313" key="3">
    <source>
        <dbReference type="Proteomes" id="UP000217790"/>
    </source>
</evidence>
<proteinExistence type="predicted"/>
<feature type="compositionally biased region" description="Polar residues" evidence="1">
    <location>
        <begin position="170"/>
        <end position="181"/>
    </location>
</feature>
<protein>
    <submittedName>
        <fullName evidence="2">Uncharacterized protein</fullName>
    </submittedName>
</protein>
<sequence>MSPSLSRDEGREDRATSFAGKGGRGCYFGTLIAQPHPVAGAGPVVDSFVGDSALGSITHDAQHISDAVSPGGYNEVRHKAQECGYNAGHQAQVPKKMCPFIRDILAGHPVPRRRFVFTQDMQPFFDAPEYPDFRVYATGNTLKEIKLYVAHTHDLTHVYELSDGDVEHIPTSSPSALGSDTETQDHGHKFEHPQEQASKEGTLIDSQADDDGLIGAVRCFLCEEVPQLAFGTHISQQHSFKTRNKTFCPSPMCNIEFTGLDYTRHFMKHCEWVEPLKFSCQSPLCDYRAPVGRRDLLKRHTDSCRK</sequence>
<dbReference type="AlphaFoldDB" id="A0A2H3EBK0"/>
<gene>
    <name evidence="2" type="ORF">ARMGADRAFT_1004405</name>
</gene>
<name>A0A2H3EBK0_ARMGA</name>
<keyword evidence="3" id="KW-1185">Reference proteome</keyword>